<feature type="region of interest" description="Disordered" evidence="1">
    <location>
        <begin position="247"/>
        <end position="272"/>
    </location>
</feature>
<dbReference type="Gene3D" id="3.40.50.1110">
    <property type="entry name" value="SGNH hydrolase"/>
    <property type="match status" value="1"/>
</dbReference>
<keyword evidence="2" id="KW-0812">Transmembrane</keyword>
<dbReference type="SUPFAM" id="SSF52266">
    <property type="entry name" value="SGNH hydrolase"/>
    <property type="match status" value="1"/>
</dbReference>
<keyword evidence="2" id="KW-1133">Transmembrane helix</keyword>
<organism evidence="4 5">
    <name type="scientific">Brevibacterium samyangense</name>
    <dbReference type="NCBI Taxonomy" id="366888"/>
    <lineage>
        <taxon>Bacteria</taxon>
        <taxon>Bacillati</taxon>
        <taxon>Actinomycetota</taxon>
        <taxon>Actinomycetes</taxon>
        <taxon>Micrococcales</taxon>
        <taxon>Brevibacteriaceae</taxon>
        <taxon>Brevibacterium</taxon>
    </lineage>
</organism>
<feature type="domain" description="SGNH hydrolase-type esterase" evidence="3">
    <location>
        <begin position="53"/>
        <end position="214"/>
    </location>
</feature>
<keyword evidence="5" id="KW-1185">Reference proteome</keyword>
<evidence type="ECO:0000256" key="1">
    <source>
        <dbReference type="SAM" id="MobiDB-lite"/>
    </source>
</evidence>
<name>A0ABN2T827_9MICO</name>
<dbReference type="CDD" id="cd00229">
    <property type="entry name" value="SGNH_hydrolase"/>
    <property type="match status" value="1"/>
</dbReference>
<feature type="transmembrane region" description="Helical" evidence="2">
    <location>
        <begin position="12"/>
        <end position="36"/>
    </location>
</feature>
<protein>
    <recommendedName>
        <fullName evidence="3">SGNH hydrolase-type esterase domain-containing protein</fullName>
    </recommendedName>
</protein>
<evidence type="ECO:0000259" key="3">
    <source>
        <dbReference type="Pfam" id="PF13472"/>
    </source>
</evidence>
<proteinExistence type="predicted"/>
<comment type="caution">
    <text evidence="4">The sequence shown here is derived from an EMBL/GenBank/DDBJ whole genome shotgun (WGS) entry which is preliminary data.</text>
</comment>
<dbReference type="Proteomes" id="UP001500755">
    <property type="component" value="Unassembled WGS sequence"/>
</dbReference>
<dbReference type="InterPro" id="IPR036514">
    <property type="entry name" value="SGNH_hydro_sf"/>
</dbReference>
<accession>A0ABN2T827</accession>
<keyword evidence="2" id="KW-0472">Membrane</keyword>
<gene>
    <name evidence="4" type="ORF">GCM10009755_05670</name>
</gene>
<evidence type="ECO:0000256" key="2">
    <source>
        <dbReference type="SAM" id="Phobius"/>
    </source>
</evidence>
<reference evidence="4 5" key="1">
    <citation type="journal article" date="2019" name="Int. J. Syst. Evol. Microbiol.">
        <title>The Global Catalogue of Microorganisms (GCM) 10K type strain sequencing project: providing services to taxonomists for standard genome sequencing and annotation.</title>
        <authorList>
            <consortium name="The Broad Institute Genomics Platform"/>
            <consortium name="The Broad Institute Genome Sequencing Center for Infectious Disease"/>
            <person name="Wu L."/>
            <person name="Ma J."/>
        </authorList>
    </citation>
    <scope>NUCLEOTIDE SEQUENCE [LARGE SCALE GENOMIC DNA]</scope>
    <source>
        <strain evidence="4 5">JCM 14546</strain>
    </source>
</reference>
<dbReference type="EMBL" id="BAAANO010000005">
    <property type="protein sequence ID" value="GAA2000662.1"/>
    <property type="molecule type" value="Genomic_DNA"/>
</dbReference>
<dbReference type="InterPro" id="IPR013830">
    <property type="entry name" value="SGNH_hydro"/>
</dbReference>
<sequence>MPRTDRPNKHGVTALAVAVCVVVIAGTAGVVGSVVAHRFSADSKRERPPVVAFIGDSFTTGQGASPESARWSSRVARAQGWIEFNVAHNGSSFDTAGRVPGGESFTESVRHLVAVQPDLVFVASAGNYAAAQQRTQIDATFHALRTALPHTPVVSLAPFHRRGADPLVMEEFAERVSTSAGEHGACFLELRDPLVGAGDDLFADHIHPNAKGHAQLAEAILVSYRSEFDPDGGGVLPAEGSCTADVITESGAPAESTSHRSTAREQRQSDGF</sequence>
<dbReference type="Pfam" id="PF13472">
    <property type="entry name" value="Lipase_GDSL_2"/>
    <property type="match status" value="1"/>
</dbReference>
<feature type="compositionally biased region" description="Basic and acidic residues" evidence="1">
    <location>
        <begin position="262"/>
        <end position="272"/>
    </location>
</feature>
<evidence type="ECO:0000313" key="4">
    <source>
        <dbReference type="EMBL" id="GAA2000662.1"/>
    </source>
</evidence>
<evidence type="ECO:0000313" key="5">
    <source>
        <dbReference type="Proteomes" id="UP001500755"/>
    </source>
</evidence>